<name>B9RWP1_RICCO</name>
<evidence type="ECO:0000256" key="2">
    <source>
        <dbReference type="ARBA" id="ARBA00005581"/>
    </source>
</evidence>
<evidence type="ECO:0000256" key="6">
    <source>
        <dbReference type="RuleBase" id="RU367044"/>
    </source>
</evidence>
<proteinExistence type="inferred from homology"/>
<feature type="signal peptide" evidence="6">
    <location>
        <begin position="1"/>
        <end position="26"/>
    </location>
</feature>
<gene>
    <name evidence="7" type="ORF">RCOM_1023120</name>
</gene>
<dbReference type="EMBL" id="EQ973823">
    <property type="protein sequence ID" value="EEF44293.1"/>
    <property type="molecule type" value="Genomic_DNA"/>
</dbReference>
<keyword evidence="8" id="KW-1185">Reference proteome</keyword>
<reference evidence="8" key="1">
    <citation type="journal article" date="2010" name="Nat. Biotechnol.">
        <title>Draft genome sequence of the oilseed species Ricinus communis.</title>
        <authorList>
            <person name="Chan A.P."/>
            <person name="Crabtree J."/>
            <person name="Zhao Q."/>
            <person name="Lorenzi H."/>
            <person name="Orvis J."/>
            <person name="Puiu D."/>
            <person name="Melake-Berhan A."/>
            <person name="Jones K.M."/>
            <person name="Redman J."/>
            <person name="Chen G."/>
            <person name="Cahoon E.B."/>
            <person name="Gedil M."/>
            <person name="Stanke M."/>
            <person name="Haas B.J."/>
            <person name="Wortman J.R."/>
            <person name="Fraser-Liggett C.M."/>
            <person name="Ravel J."/>
            <person name="Rabinowicz P.D."/>
        </authorList>
    </citation>
    <scope>NUCLEOTIDE SEQUENCE [LARGE SCALE GENOMIC DNA]</scope>
    <source>
        <strain evidence="8">cv. Hale</strain>
    </source>
</reference>
<dbReference type="PANTHER" id="PTHR31232:SF133">
    <property type="entry name" value="S-PROTEIN HOMOLOG"/>
    <property type="match status" value="1"/>
</dbReference>
<comment type="subcellular location">
    <subcellularLocation>
        <location evidence="1 6">Secreted</location>
    </subcellularLocation>
</comment>
<evidence type="ECO:0000256" key="5">
    <source>
        <dbReference type="ARBA" id="ARBA00022729"/>
    </source>
</evidence>
<dbReference type="GO" id="GO:0060320">
    <property type="term" value="P:rejection of self pollen"/>
    <property type="evidence" value="ECO:0007669"/>
    <property type="project" value="UniProtKB-KW"/>
</dbReference>
<dbReference type="PANTHER" id="PTHR31232">
    <property type="match status" value="1"/>
</dbReference>
<accession>B9RWP1</accession>
<dbReference type="InterPro" id="IPR010264">
    <property type="entry name" value="Self-incomp_S1"/>
</dbReference>
<dbReference type="Pfam" id="PF05938">
    <property type="entry name" value="Self-incomp_S1"/>
    <property type="match status" value="1"/>
</dbReference>
<evidence type="ECO:0000256" key="4">
    <source>
        <dbReference type="ARBA" id="ARBA00022525"/>
    </source>
</evidence>
<organism evidence="7 8">
    <name type="scientific">Ricinus communis</name>
    <name type="common">Castor bean</name>
    <dbReference type="NCBI Taxonomy" id="3988"/>
    <lineage>
        <taxon>Eukaryota</taxon>
        <taxon>Viridiplantae</taxon>
        <taxon>Streptophyta</taxon>
        <taxon>Embryophyta</taxon>
        <taxon>Tracheophyta</taxon>
        <taxon>Spermatophyta</taxon>
        <taxon>Magnoliopsida</taxon>
        <taxon>eudicotyledons</taxon>
        <taxon>Gunneridae</taxon>
        <taxon>Pentapetalae</taxon>
        <taxon>rosids</taxon>
        <taxon>fabids</taxon>
        <taxon>Malpighiales</taxon>
        <taxon>Euphorbiaceae</taxon>
        <taxon>Acalyphoideae</taxon>
        <taxon>Acalypheae</taxon>
        <taxon>Ricinus</taxon>
    </lineage>
</organism>
<dbReference type="eggNOG" id="ENOG502S7CQ">
    <property type="taxonomic scope" value="Eukaryota"/>
</dbReference>
<keyword evidence="4 6" id="KW-0964">Secreted</keyword>
<dbReference type="Proteomes" id="UP000008311">
    <property type="component" value="Unassembled WGS sequence"/>
</dbReference>
<protein>
    <recommendedName>
        <fullName evidence="6">S-protein homolog</fullName>
    </recommendedName>
</protein>
<dbReference type="InParanoid" id="B9RWP1"/>
<feature type="chain" id="PRO_5025074450" description="S-protein homolog" evidence="6">
    <location>
        <begin position="27"/>
        <end position="139"/>
    </location>
</feature>
<sequence length="139" mass="16338">MSRLSIRCWLQLAVLFMLLMTTVSDASFIVPKKKTVKITNDLGPKLGLKLHCKSKNDDLGEQQVPYKGSFSFRFRPNPWGTTRFYCQMKWQNIIRWFDIYVDDRDFERCVVCEWRIQASGPCLLNSDTGKFDICFPWNP</sequence>
<evidence type="ECO:0000256" key="3">
    <source>
        <dbReference type="ARBA" id="ARBA00022471"/>
    </source>
</evidence>
<keyword evidence="3 6" id="KW-0713">Self-incompatibility</keyword>
<evidence type="ECO:0000256" key="1">
    <source>
        <dbReference type="ARBA" id="ARBA00004613"/>
    </source>
</evidence>
<evidence type="ECO:0000313" key="7">
    <source>
        <dbReference type="EMBL" id="EEF44293.1"/>
    </source>
</evidence>
<dbReference type="GO" id="GO:0005576">
    <property type="term" value="C:extracellular region"/>
    <property type="evidence" value="ECO:0007669"/>
    <property type="project" value="UniProtKB-SubCell"/>
</dbReference>
<comment type="similarity">
    <text evidence="2 6">Belongs to the plant self-incompatibility (S1) protein family.</text>
</comment>
<keyword evidence="5 6" id="KW-0732">Signal</keyword>
<evidence type="ECO:0000313" key="8">
    <source>
        <dbReference type="Proteomes" id="UP000008311"/>
    </source>
</evidence>
<dbReference type="AlphaFoldDB" id="B9RWP1"/>